<accession>A0A9P1FK06</accession>
<feature type="compositionally biased region" description="Basic and acidic residues" evidence="2">
    <location>
        <begin position="297"/>
        <end position="309"/>
    </location>
</feature>
<protein>
    <submittedName>
        <fullName evidence="6">CS domain-containing protein</fullName>
    </submittedName>
</protein>
<evidence type="ECO:0000313" key="7">
    <source>
        <dbReference type="Proteomes" id="UP001152797"/>
    </source>
</evidence>
<feature type="region of interest" description="Disordered" evidence="2">
    <location>
        <begin position="195"/>
        <end position="347"/>
    </location>
</feature>
<dbReference type="InterPro" id="IPR013087">
    <property type="entry name" value="Znf_C2H2_type"/>
</dbReference>
<keyword evidence="1" id="KW-0863">Zinc-finger</keyword>
<keyword evidence="7" id="KW-1185">Reference proteome</keyword>
<dbReference type="PROSITE" id="PS50157">
    <property type="entry name" value="ZINC_FINGER_C2H2_2"/>
    <property type="match status" value="1"/>
</dbReference>
<feature type="compositionally biased region" description="Basic and acidic residues" evidence="2">
    <location>
        <begin position="195"/>
        <end position="214"/>
    </location>
</feature>
<dbReference type="EMBL" id="CAMXCT020000435">
    <property type="protein sequence ID" value="CAL1132146.1"/>
    <property type="molecule type" value="Genomic_DNA"/>
</dbReference>
<evidence type="ECO:0000313" key="5">
    <source>
        <dbReference type="EMBL" id="CAL1132146.1"/>
    </source>
</evidence>
<reference evidence="5" key="2">
    <citation type="submission" date="2024-04" db="EMBL/GenBank/DDBJ databases">
        <authorList>
            <person name="Chen Y."/>
            <person name="Shah S."/>
            <person name="Dougan E. K."/>
            <person name="Thang M."/>
            <person name="Chan C."/>
        </authorList>
    </citation>
    <scope>NUCLEOTIDE SEQUENCE [LARGE SCALE GENOMIC DNA]</scope>
</reference>
<feature type="compositionally biased region" description="Basic residues" evidence="2">
    <location>
        <begin position="243"/>
        <end position="264"/>
    </location>
</feature>
<feature type="compositionally biased region" description="Basic residues" evidence="2">
    <location>
        <begin position="215"/>
        <end position="229"/>
    </location>
</feature>
<dbReference type="EMBL" id="CAMXCT030000435">
    <property type="protein sequence ID" value="CAL4766083.1"/>
    <property type="molecule type" value="Genomic_DNA"/>
</dbReference>
<name>A0A9P1FK06_9DINO</name>
<feature type="region of interest" description="Disordered" evidence="2">
    <location>
        <begin position="1846"/>
        <end position="1867"/>
    </location>
</feature>
<dbReference type="OrthoDB" id="1319at2759"/>
<dbReference type="GO" id="GO:0008270">
    <property type="term" value="F:zinc ion binding"/>
    <property type="evidence" value="ECO:0007669"/>
    <property type="project" value="UniProtKB-KW"/>
</dbReference>
<feature type="region of interest" description="Disordered" evidence="2">
    <location>
        <begin position="146"/>
        <end position="180"/>
    </location>
</feature>
<proteinExistence type="predicted"/>
<evidence type="ECO:0000313" key="4">
    <source>
        <dbReference type="EMBL" id="CAI3978771.1"/>
    </source>
</evidence>
<gene>
    <name evidence="4" type="ORF">C1SCF055_LOCUS6774</name>
</gene>
<reference evidence="4" key="1">
    <citation type="submission" date="2022-10" db="EMBL/GenBank/DDBJ databases">
        <authorList>
            <person name="Chen Y."/>
            <person name="Dougan E. K."/>
            <person name="Chan C."/>
            <person name="Rhodes N."/>
            <person name="Thang M."/>
        </authorList>
    </citation>
    <scope>NUCLEOTIDE SEQUENCE</scope>
</reference>
<evidence type="ECO:0000313" key="6">
    <source>
        <dbReference type="EMBL" id="CAL4766083.1"/>
    </source>
</evidence>
<dbReference type="PROSITE" id="PS00028">
    <property type="entry name" value="ZINC_FINGER_C2H2_1"/>
    <property type="match status" value="1"/>
</dbReference>
<evidence type="ECO:0000256" key="1">
    <source>
        <dbReference type="PROSITE-ProRule" id="PRU00042"/>
    </source>
</evidence>
<feature type="region of interest" description="Disordered" evidence="2">
    <location>
        <begin position="491"/>
        <end position="525"/>
    </location>
</feature>
<keyword evidence="1" id="KW-0479">Metal-binding</keyword>
<feature type="compositionally biased region" description="Polar residues" evidence="2">
    <location>
        <begin position="1852"/>
        <end position="1862"/>
    </location>
</feature>
<evidence type="ECO:0000259" key="3">
    <source>
        <dbReference type="PROSITE" id="PS50157"/>
    </source>
</evidence>
<dbReference type="EMBL" id="CAMXCT010000435">
    <property type="protein sequence ID" value="CAI3978771.1"/>
    <property type="molecule type" value="Genomic_DNA"/>
</dbReference>
<keyword evidence="1" id="KW-0862">Zinc</keyword>
<feature type="domain" description="C2H2-type" evidence="3">
    <location>
        <begin position="1140"/>
        <end position="1169"/>
    </location>
</feature>
<comment type="caution">
    <text evidence="4">The sequence shown here is derived from an EMBL/GenBank/DDBJ whole genome shotgun (WGS) entry which is preliminary data.</text>
</comment>
<feature type="compositionally biased region" description="Polar residues" evidence="2">
    <location>
        <begin position="320"/>
        <end position="330"/>
    </location>
</feature>
<dbReference type="Proteomes" id="UP001152797">
    <property type="component" value="Unassembled WGS sequence"/>
</dbReference>
<organism evidence="4">
    <name type="scientific">Cladocopium goreaui</name>
    <dbReference type="NCBI Taxonomy" id="2562237"/>
    <lineage>
        <taxon>Eukaryota</taxon>
        <taxon>Sar</taxon>
        <taxon>Alveolata</taxon>
        <taxon>Dinophyceae</taxon>
        <taxon>Suessiales</taxon>
        <taxon>Symbiodiniaceae</taxon>
        <taxon>Cladocopium</taxon>
    </lineage>
</organism>
<evidence type="ECO:0000256" key="2">
    <source>
        <dbReference type="SAM" id="MobiDB-lite"/>
    </source>
</evidence>
<feature type="compositionally biased region" description="Basic and acidic residues" evidence="2">
    <location>
        <begin position="265"/>
        <end position="290"/>
    </location>
</feature>
<sequence length="2115" mass="238070">MWLSGGVDRSRWFKFKFRPKQVLEAAVRDDGGRSQGTIILEVIKHESTDTKGHWILASYVTASDQHLRWWMTEGEGQRLAKKGHFHLCEENSMDCDVTRRGQFMHLEKFRELTQKEIDQKVPGWAFTGPCKKSVLDYLKKADLGPAPGGEKGLLPWHESGEEEDDCTRSRTRSLSPGLKAKLKKAQEDLKTLEEAAKKQRAKDKGTVKPVAEGKPKKKDKPKPRRRKSRSPASGGDERGRRDDRKRRRRSASRHREEKKKKRKKKGEDRSSSKSKEDESSEDSKEERLFGEDVTAMKPEREKGAKKDRGPFGGGEALRFPTQSDSDSESFQDAPADRKASGQLKLASYARKKPGRLAARMLHKMVQESAHGSVGAAINENEVSPTPPAAVHYLLTVMIPQLGGKANLRTQRELRTICTAIDMLAQMKPAQAADLLAQRVKALQKASVDGHWGSAQFLELLSPESATLLDRAEEVYTSNQYLLDQKLKSYDRQPKAPRLDGRRNQDKGGKKGREKGKGKGKEPDKKDMTLWTAIWRECASSEMRPVEVLARLWRQLPKLPCRMGPLARFSHHEGAPPGAEPRSQQRGDDLFPICTRAVATFLLEKNGTIADSVNGMINTPNYLALYAGGASFPDRFEERELTQSQRACVMHLVDLVEHLDQSDALAGARFDYAGDPVVPLEDLVAERVIAAWPQVGEAAIQDAVDLVPDHIKKSLLNPTSCLKQLHEWPSKPAVSKVRASAEEWEKIVAAGHARGLMVMVEPDEVFKDANGHPVLNGAGGVKKLKTVGGETKVLQRFISNLIPSNMFQEHIEGDDRLLPYLGQLTLLEQDESEIWYVDSEDFTSCFNLFRLLPCWNRFMAFGKLVDAKVFGGPPGKMVSPAMNVLPMGWLSSVSVIQAIVRTLVFSEAGVPVSSEIAKTKPIPEDDDLTVIYLDSFDQLRRLDKGCAGVLKEGSSRRHQAFLKVCQETGLPLNKAKRLVSSTQGTLQGGELDGERGRYGLAREKMAGLVGLGSALLGQQQWGEFLLRHFVGKATFGMCFRRPLFSVFQEVFHEIQELSGGSTSERPPAEVIQEIAMVMSLVPCMVTNLKAPIDGEIAVTDASPTGGGAAVATEFRRPPQTLDVTGDRCYECGKRLGQEDRYPCPTDCGGAFCSLACVMEHRDVDHEAHRECPRRTWRPPRFGERFAGRRAPLSHAVASPMISTSATTCSQMKADEFLEAEHWAPECRLFSKARGKPIVLPSGRAVAGPQPVRDHRHLMGFPWLSTELKARVRQSNNMVLKAIKRGHSAKGKRYWTMEHPYGSWVWEFQLAKALEEDPAFSHSVGSSCCFGGSRKKWFSFLGNIETLPGFLNKDCPGHVGLQPYGVEERADGTLRFDTEEEAEYPWQLCKAYARALRRQIDLDGTFEHMVLRERERYYQQELSQATVRLATEVVADAVAALLARLELSMVAGQERTHLRSLLRSASYRGSDVRLVLELGEESDPQLHEVPYLAMRWHWKTILAFPWKQPAHINELELGTVAVFLKRRARTSDKHRSKFFLVVDSMVTRGCLSKGRSSSRRLNQVLRRCTAHLLGTDGYLFPLWTIRLHPRTLRAYRAAIDRFLKFVNKKHLKISKPRQLDRQIAEFIDVSFQEGENWQRCYVPQRALPASWALVEALMGVAFQRGESNLGLLLGLGFCCLLRTSEERMPSALGFPAFWKMLDLAPVNVSALKCGYARKEAGLEQCALLKKSAEILGRHCNEWGRNGALEPQWHTFLKVLPDLTPITNLGGDPIQIATLFVKALVEENLGQGYKEVHFAIPQFSAEDRNHEEFRKILGAYFRDLKDYGQLLPGWIRSHSRSLKAGLHDPPFTAFPPSSKTKTCASPTDEKESRVATAEANAHLIHLNVWAVPNSSFLPFQRNMVKGYNDGKEQLAVPGANGLLDLHKSSREELQLARIYTRHRTDVMLSQGYNSEEDDSDGDEADGRLYTERQYHDNGNPKYFRTFQRLPATHTQRSCERVIEEKHFDVGGVCRLDVHFALGQPFLSRKHFYENQRLKSEKLFFVEDERTMQARKAGHWREYFEGGQIKSEIQYDEHGMRSGFCKRYSEDGAQQWVKDYTKEYGERIAEFNAKRGPAA</sequence>